<dbReference type="PANTHER" id="PTHR22957:SF502">
    <property type="entry name" value="SMALL G PROTEIN SIGNALING MODULATOR 2-RELATED"/>
    <property type="match status" value="1"/>
</dbReference>
<dbReference type="InterPro" id="IPR035969">
    <property type="entry name" value="Rab-GAP_TBC_sf"/>
</dbReference>
<evidence type="ECO:0000313" key="5">
    <source>
        <dbReference type="Proteomes" id="UP000014680"/>
    </source>
</evidence>
<evidence type="ECO:0000256" key="2">
    <source>
        <dbReference type="SAM" id="MobiDB-lite"/>
    </source>
</evidence>
<gene>
    <name evidence="4" type="ORF">EIN_523780</name>
</gene>
<dbReference type="Gene3D" id="1.10.8.270">
    <property type="entry name" value="putative rabgap domain of human tbc1 domain family member 14 like domains"/>
    <property type="match status" value="1"/>
</dbReference>
<organism evidence="4 5">
    <name type="scientific">Entamoeba invadens IP1</name>
    <dbReference type="NCBI Taxonomy" id="370355"/>
    <lineage>
        <taxon>Eukaryota</taxon>
        <taxon>Amoebozoa</taxon>
        <taxon>Evosea</taxon>
        <taxon>Archamoebae</taxon>
        <taxon>Mastigamoebida</taxon>
        <taxon>Entamoebidae</taxon>
        <taxon>Entamoeba</taxon>
    </lineage>
</organism>
<evidence type="ECO:0000313" key="4">
    <source>
        <dbReference type="EMBL" id="ELP92480.1"/>
    </source>
</evidence>
<feature type="region of interest" description="Disordered" evidence="2">
    <location>
        <begin position="1"/>
        <end position="156"/>
    </location>
</feature>
<dbReference type="RefSeq" id="XP_004259251.1">
    <property type="nucleotide sequence ID" value="XM_004259203.1"/>
</dbReference>
<dbReference type="KEGG" id="eiv:EIN_523780"/>
<dbReference type="SUPFAM" id="SSF47923">
    <property type="entry name" value="Ypt/Rab-GAP domain of gyp1p"/>
    <property type="match status" value="2"/>
</dbReference>
<accession>A0A0A1UEW8</accession>
<name>A0A0A1UEW8_ENTIV</name>
<feature type="compositionally biased region" description="Basic and acidic residues" evidence="2">
    <location>
        <begin position="45"/>
        <end position="71"/>
    </location>
</feature>
<dbReference type="Proteomes" id="UP000014680">
    <property type="component" value="Unassembled WGS sequence"/>
</dbReference>
<dbReference type="VEuPathDB" id="AmoebaDB:EIN_523780"/>
<proteinExistence type="predicted"/>
<feature type="compositionally biased region" description="Basic and acidic residues" evidence="2">
    <location>
        <begin position="82"/>
        <end position="124"/>
    </location>
</feature>
<sequence>MQVKTPRPVAPFRKQQETIRQQHSAPPSLPKRSQQLVEQQISDPQCDKLSRSENYEKTDTTESFEKLEKKPRALPSLPAKVNTDKLSKLITKGFKEQQERFDKTSPKTPERQENVKIDKQDETQPIKNPTNPKIALKLPETPENLPKSEKQEKLEKVLSQGFCDKNVSKPEKKSTKSQLPETQEKLEKILSQSLCDKNSTENYEKKNNSNYCGKIVLKTEKNMTKQEKPKVVRDSSFPFLDFTIKREKDPEKYRQSVYSRENTIVYTAQNVKIIPSNHFIVEGDFFVVLKSEHFFLRFSPNLIKPTFDSVLNFFKKAEIPEIDLDEYKMVCCLTEISKILRGKDAQQKHDFVTLVPARVLPFVIPKYFFLSQDVDRLVDLIKEIIFVKTENDELVLTTSFLPKHFNEKQTETFQYMAKVNADERTLKRRNQWKQKRFETAKKEIAKKNPVLEKDEKIQKNFFDEMKRAGLFENEPSVTSDMPKIFQTNDEIVLGKILAKIREIEIGGKKEIIEPEYNQNLENVDRSAQSMDEMVRTRLVLFGSSNEARWESWKFCFGLSNSPVSISKMTEEYTQLNLIISLILPVQLSNWSVLSTTIDQIDKDLKRVDYTSLTKIWGQDAKPVLRRLLLAYSIYNYNIGYVQGEHDIVIGLMEIGRNEVEIFYVFSKVMEMVEREFECPKSAEFDRRLMPIISYLDDELGKYLHDKNISMYFVYQWLALLFKRDFGGEIYELWDAIFAYPKHKLQYFITAIIIEEQREHILGNLLGFDEMSMFFQCLSGLFKVDVKIEADQLYYNFIENAPKEEVQKVFC</sequence>
<dbReference type="OrthoDB" id="10264062at2759"/>
<evidence type="ECO:0000259" key="3">
    <source>
        <dbReference type="PROSITE" id="PS50086"/>
    </source>
</evidence>
<dbReference type="GO" id="GO:0005096">
    <property type="term" value="F:GTPase activator activity"/>
    <property type="evidence" value="ECO:0007669"/>
    <property type="project" value="UniProtKB-KW"/>
</dbReference>
<dbReference type="SMART" id="SM00164">
    <property type="entry name" value="TBC"/>
    <property type="match status" value="1"/>
</dbReference>
<dbReference type="Gene3D" id="1.10.472.80">
    <property type="entry name" value="Ypt/Rab-GAP domain of gyp1p, domain 3"/>
    <property type="match status" value="1"/>
</dbReference>
<evidence type="ECO:0000256" key="1">
    <source>
        <dbReference type="ARBA" id="ARBA00022468"/>
    </source>
</evidence>
<dbReference type="EMBL" id="KB206368">
    <property type="protein sequence ID" value="ELP92480.1"/>
    <property type="molecule type" value="Genomic_DNA"/>
</dbReference>
<dbReference type="AlphaFoldDB" id="A0A0A1UEW8"/>
<protein>
    <recommendedName>
        <fullName evidence="3">Rab-GAP TBC domain-containing protein</fullName>
    </recommendedName>
</protein>
<feature type="compositionally biased region" description="Polar residues" evidence="2">
    <location>
        <begin position="18"/>
        <end position="43"/>
    </location>
</feature>
<reference evidence="4 5" key="1">
    <citation type="submission" date="2012-10" db="EMBL/GenBank/DDBJ databases">
        <authorList>
            <person name="Zafar N."/>
            <person name="Inman J."/>
            <person name="Hall N."/>
            <person name="Lorenzi H."/>
            <person name="Caler E."/>
        </authorList>
    </citation>
    <scope>NUCLEOTIDE SEQUENCE [LARGE SCALE GENOMIC DNA]</scope>
    <source>
        <strain evidence="4 5">IP1</strain>
    </source>
</reference>
<dbReference type="Pfam" id="PF00566">
    <property type="entry name" value="RabGAP-TBC"/>
    <property type="match status" value="1"/>
</dbReference>
<keyword evidence="1" id="KW-0343">GTPase activation</keyword>
<feature type="domain" description="Rab-GAP TBC" evidence="3">
    <location>
        <begin position="580"/>
        <end position="740"/>
    </location>
</feature>
<feature type="compositionally biased region" description="Basic and acidic residues" evidence="2">
    <location>
        <begin position="146"/>
        <end position="156"/>
    </location>
</feature>
<dbReference type="GeneID" id="14891474"/>
<dbReference type="PANTHER" id="PTHR22957">
    <property type="entry name" value="TBC1 DOMAIN FAMILY MEMBER GTPASE-ACTIVATING PROTEIN"/>
    <property type="match status" value="1"/>
</dbReference>
<dbReference type="PROSITE" id="PS50086">
    <property type="entry name" value="TBC_RABGAP"/>
    <property type="match status" value="1"/>
</dbReference>
<dbReference type="InterPro" id="IPR000195">
    <property type="entry name" value="Rab-GAP-TBC_dom"/>
</dbReference>
<keyword evidence="5" id="KW-1185">Reference proteome</keyword>